<evidence type="ECO:0000313" key="9">
    <source>
        <dbReference type="Proteomes" id="UP001219568"/>
    </source>
</evidence>
<keyword evidence="2" id="KW-0479">Metal-binding</keyword>
<evidence type="ECO:0000256" key="4">
    <source>
        <dbReference type="ARBA" id="ARBA00022771"/>
    </source>
</evidence>
<dbReference type="EMBL" id="JAQJZL010000010">
    <property type="protein sequence ID" value="KAJ6034800.1"/>
    <property type="molecule type" value="Genomic_DNA"/>
</dbReference>
<dbReference type="PANTHER" id="PTHR40626">
    <property type="entry name" value="MIP31509P"/>
    <property type="match status" value="1"/>
</dbReference>
<proteinExistence type="predicted"/>
<organism evidence="8 9">
    <name type="scientific">Penicillium canescens</name>
    <dbReference type="NCBI Taxonomy" id="5083"/>
    <lineage>
        <taxon>Eukaryota</taxon>
        <taxon>Fungi</taxon>
        <taxon>Dikarya</taxon>
        <taxon>Ascomycota</taxon>
        <taxon>Pezizomycotina</taxon>
        <taxon>Eurotiomycetes</taxon>
        <taxon>Eurotiomycetidae</taxon>
        <taxon>Eurotiales</taxon>
        <taxon>Aspergillaceae</taxon>
        <taxon>Penicillium</taxon>
    </lineage>
</organism>
<evidence type="ECO:0000256" key="5">
    <source>
        <dbReference type="ARBA" id="ARBA00022833"/>
    </source>
</evidence>
<dbReference type="Pfam" id="PF04082">
    <property type="entry name" value="Fungal_trans"/>
    <property type="match status" value="1"/>
</dbReference>
<keyword evidence="6" id="KW-0539">Nucleus</keyword>
<name>A0AAD6I7R9_PENCN</name>
<dbReference type="InterPro" id="IPR051059">
    <property type="entry name" value="VerF-like"/>
</dbReference>
<evidence type="ECO:0000256" key="3">
    <source>
        <dbReference type="ARBA" id="ARBA00022737"/>
    </source>
</evidence>
<dbReference type="Proteomes" id="UP001219568">
    <property type="component" value="Unassembled WGS sequence"/>
</dbReference>
<dbReference type="AlphaFoldDB" id="A0AAD6I7R9"/>
<protein>
    <recommendedName>
        <fullName evidence="7">Xylanolytic transcriptional activator regulatory domain-containing protein</fullName>
    </recommendedName>
</protein>
<evidence type="ECO:0000256" key="6">
    <source>
        <dbReference type="ARBA" id="ARBA00023242"/>
    </source>
</evidence>
<dbReference type="GO" id="GO:0005634">
    <property type="term" value="C:nucleus"/>
    <property type="evidence" value="ECO:0007669"/>
    <property type="project" value="UniProtKB-SubCell"/>
</dbReference>
<dbReference type="GO" id="GO:0006351">
    <property type="term" value="P:DNA-templated transcription"/>
    <property type="evidence" value="ECO:0007669"/>
    <property type="project" value="InterPro"/>
</dbReference>
<reference evidence="8" key="2">
    <citation type="submission" date="2023-01" db="EMBL/GenBank/DDBJ databases">
        <authorList>
            <person name="Petersen C."/>
        </authorList>
    </citation>
    <scope>NUCLEOTIDE SEQUENCE</scope>
    <source>
        <strain evidence="8">IBT 15450</strain>
    </source>
</reference>
<keyword evidence="4" id="KW-0863">Zinc-finger</keyword>
<keyword evidence="3" id="KW-0677">Repeat</keyword>
<dbReference type="PANTHER" id="PTHR40626:SF3">
    <property type="entry name" value="TRANSCRIPTION FACTOR WITH C2H2 AND ZN(2)-CYS(6) DNA BINDING DOMAIN (EUROFUNG)-RELATED"/>
    <property type="match status" value="1"/>
</dbReference>
<accession>A0AAD6I7R9</accession>
<sequence>MLTCNMDVWSCETTTPDLMSVHHVGTLSTAGVCELKVYLVCLANSPLKFSDALRRHERTCKSRGSFRAEGHSEHQVYVNPDEIHQPKRMCFAIETHGNAVSPIVDDPQVLGSVLSPFELSTVPSDLSLEKESKVANISSEPHLHNEHSLSYHPNDNLSFSEPFLDPTHDLLQNMPSPLDFSTLDLLFSSQITSDIIQAERLEYLAYFTSSMGMSTFTDRESFRWRQKLVADAYEDKITSNGRQVSKTNQKIPPIMVSDPLAPKSLELMRSLRNIICNKRNNDVIIFDWSSETHDQCQIFFSTPNIRRFLEYFWSLWYPNCPIIHKPLFNTHTATPGLLSVMTVIGACLSPYQEDSKSARKWLDSIEELIFSHECFRDNPPPRSNDSKWKKERLQSIQAGYLVCSLQKREGPGEAQARIRRYRHASMVTLARHVGIGNASHRHLKVHDRSQAWWQQFAEEEEMMRYGQYDLLLQIKQWDINYTRTIIFVFLIDAALVIFHNSPPRLMVSELKMDVSCPEACFQAESATECLSHFEQWTKTRFWRNRLSIVSVVRQICQAEIDEDLVQDFSKIGTLNLFTMVQAIHSLMFHLQNSLIFETTLAPVQTGLENWRRIWDKRIPEDIDIPETPETIWKLVGFLRHASEFWHLARIKSAKIISAVDDDQTEIEDTHEASRYDHTDMGDVNGLIMEYRRMNLGMV</sequence>
<feature type="domain" description="Xylanolytic transcriptional activator regulatory" evidence="7">
    <location>
        <begin position="309"/>
        <end position="611"/>
    </location>
</feature>
<evidence type="ECO:0000256" key="1">
    <source>
        <dbReference type="ARBA" id="ARBA00004123"/>
    </source>
</evidence>
<keyword evidence="9" id="KW-1185">Reference proteome</keyword>
<dbReference type="InterPro" id="IPR007219">
    <property type="entry name" value="XnlR_reg_dom"/>
</dbReference>
<evidence type="ECO:0000256" key="2">
    <source>
        <dbReference type="ARBA" id="ARBA00022723"/>
    </source>
</evidence>
<dbReference type="GO" id="GO:0000981">
    <property type="term" value="F:DNA-binding transcription factor activity, RNA polymerase II-specific"/>
    <property type="evidence" value="ECO:0007669"/>
    <property type="project" value="InterPro"/>
</dbReference>
<comment type="subcellular location">
    <subcellularLocation>
        <location evidence="1">Nucleus</location>
    </subcellularLocation>
</comment>
<dbReference type="GO" id="GO:0000785">
    <property type="term" value="C:chromatin"/>
    <property type="evidence" value="ECO:0007669"/>
    <property type="project" value="TreeGrafter"/>
</dbReference>
<evidence type="ECO:0000259" key="7">
    <source>
        <dbReference type="Pfam" id="PF04082"/>
    </source>
</evidence>
<comment type="caution">
    <text evidence="8">The sequence shown here is derived from an EMBL/GenBank/DDBJ whole genome shotgun (WGS) entry which is preliminary data.</text>
</comment>
<gene>
    <name evidence="8" type="ORF">N7460_008975</name>
</gene>
<reference evidence="8" key="1">
    <citation type="journal article" date="2023" name="IMA Fungus">
        <title>Comparative genomic study of the Penicillium genus elucidates a diverse pangenome and 15 lateral gene transfer events.</title>
        <authorList>
            <person name="Petersen C."/>
            <person name="Sorensen T."/>
            <person name="Nielsen M.R."/>
            <person name="Sondergaard T.E."/>
            <person name="Sorensen J.L."/>
            <person name="Fitzpatrick D.A."/>
            <person name="Frisvad J.C."/>
            <person name="Nielsen K.L."/>
        </authorList>
    </citation>
    <scope>NUCLEOTIDE SEQUENCE</scope>
    <source>
        <strain evidence="8">IBT 15450</strain>
    </source>
</reference>
<dbReference type="GO" id="GO:0000978">
    <property type="term" value="F:RNA polymerase II cis-regulatory region sequence-specific DNA binding"/>
    <property type="evidence" value="ECO:0007669"/>
    <property type="project" value="InterPro"/>
</dbReference>
<keyword evidence="5" id="KW-0862">Zinc</keyword>
<evidence type="ECO:0000313" key="8">
    <source>
        <dbReference type="EMBL" id="KAJ6034800.1"/>
    </source>
</evidence>
<dbReference type="GO" id="GO:0008270">
    <property type="term" value="F:zinc ion binding"/>
    <property type="evidence" value="ECO:0007669"/>
    <property type="project" value="UniProtKB-KW"/>
</dbReference>